<keyword evidence="1" id="KW-0227">DNA damage</keyword>
<keyword evidence="3" id="KW-0326">Glycosidase</keyword>
<dbReference type="PANTHER" id="PTHR43003:SF6">
    <property type="entry name" value="DNA GLYCOSYLASE"/>
    <property type="match status" value="1"/>
</dbReference>
<dbReference type="InterPro" id="IPR051912">
    <property type="entry name" value="Alkylbase_DNA_Glycosylase/TA"/>
</dbReference>
<dbReference type="EC" id="3.2.2.21" evidence="3"/>
<dbReference type="SUPFAM" id="SSF48150">
    <property type="entry name" value="DNA-glycosylase"/>
    <property type="match status" value="1"/>
</dbReference>
<organism evidence="3 4">
    <name type="scientific">Luteimicrobium xylanilyticum</name>
    <dbReference type="NCBI Taxonomy" id="1133546"/>
    <lineage>
        <taxon>Bacteria</taxon>
        <taxon>Bacillati</taxon>
        <taxon>Actinomycetota</taxon>
        <taxon>Actinomycetes</taxon>
        <taxon>Micrococcales</taxon>
        <taxon>Luteimicrobium</taxon>
    </lineage>
</organism>
<keyword evidence="2" id="KW-0234">DNA repair</keyword>
<dbReference type="GO" id="GO:0006285">
    <property type="term" value="P:base-excision repair, AP site formation"/>
    <property type="evidence" value="ECO:0007669"/>
    <property type="project" value="TreeGrafter"/>
</dbReference>
<dbReference type="GO" id="GO:0032131">
    <property type="term" value="F:alkylated DNA binding"/>
    <property type="evidence" value="ECO:0007669"/>
    <property type="project" value="TreeGrafter"/>
</dbReference>
<evidence type="ECO:0000313" key="3">
    <source>
        <dbReference type="EMBL" id="QFU99998.1"/>
    </source>
</evidence>
<dbReference type="GO" id="GO:0032993">
    <property type="term" value="C:protein-DNA complex"/>
    <property type="evidence" value="ECO:0007669"/>
    <property type="project" value="TreeGrafter"/>
</dbReference>
<dbReference type="KEGG" id="lxl:KDY119_03534"/>
<dbReference type="Proteomes" id="UP000326702">
    <property type="component" value="Chromosome"/>
</dbReference>
<dbReference type="AlphaFoldDB" id="A0A5P9QET9"/>
<dbReference type="OrthoDB" id="5501430at2"/>
<reference evidence="3 4" key="1">
    <citation type="submission" date="2019-10" db="EMBL/GenBank/DDBJ databases">
        <title>Genome sequence of Luteimicrobium xylanilyticum HY-24.</title>
        <authorList>
            <person name="Kim D.Y."/>
            <person name="Park H.-Y."/>
        </authorList>
    </citation>
    <scope>NUCLEOTIDE SEQUENCE [LARGE SCALE GENOMIC DNA]</scope>
    <source>
        <strain evidence="3 4">HY-24</strain>
    </source>
</reference>
<keyword evidence="3" id="KW-0378">Hydrolase</keyword>
<dbReference type="GO" id="GO:0006307">
    <property type="term" value="P:DNA alkylation repair"/>
    <property type="evidence" value="ECO:0007669"/>
    <property type="project" value="TreeGrafter"/>
</dbReference>
<keyword evidence="4" id="KW-1185">Reference proteome</keyword>
<evidence type="ECO:0000313" key="4">
    <source>
        <dbReference type="Proteomes" id="UP000326702"/>
    </source>
</evidence>
<dbReference type="GO" id="GO:0008725">
    <property type="term" value="F:DNA-3-methyladenine glycosylase activity"/>
    <property type="evidence" value="ECO:0007669"/>
    <property type="project" value="TreeGrafter"/>
</dbReference>
<sequence length="301" mass="32434">MATGSFRLAAAVDVRATLLPHRRGPLDPAFQVGPDGAVWRATRTPDGAATLRILAAGPDLVTATAWGPGAEAALAGVPALLGDDDPEDFDPPPGRVRDAWRRTRAARMTRSGNVLEAIVPAVMEQRVVTRQAHDAWRWLLRRHGEPAPGPVADRMRVPPTAEVWAAVPVWDFHRAGVDPGRARTVVACARVAGSLQRCAALDPAEARRRWQSVPGVGVWTAAEAAQRALGDADALAVGDFHLAGQVGWALTGERVDDDGMLALLEPYRGHRHRVAKHLLLAGYARGVRRGPRVPLEDHRNR</sequence>
<evidence type="ECO:0000256" key="2">
    <source>
        <dbReference type="ARBA" id="ARBA00023204"/>
    </source>
</evidence>
<dbReference type="GO" id="GO:0043916">
    <property type="term" value="F:DNA-7-methylguanine glycosylase activity"/>
    <property type="evidence" value="ECO:0007669"/>
    <property type="project" value="TreeGrafter"/>
</dbReference>
<dbReference type="InterPro" id="IPR011257">
    <property type="entry name" value="DNA_glycosylase"/>
</dbReference>
<accession>A0A5P9QET9</accession>
<protein>
    <submittedName>
        <fullName evidence="3">DNA-3-methyladenine glycosylase II</fullName>
        <ecNumber evidence="3">3.2.2.21</ecNumber>
    </submittedName>
</protein>
<gene>
    <name evidence="3" type="ORF">KDY119_03534</name>
</gene>
<dbReference type="GO" id="GO:0005737">
    <property type="term" value="C:cytoplasm"/>
    <property type="evidence" value="ECO:0007669"/>
    <property type="project" value="TreeGrafter"/>
</dbReference>
<proteinExistence type="predicted"/>
<dbReference type="PANTHER" id="PTHR43003">
    <property type="entry name" value="DNA-3-METHYLADENINE GLYCOSYLASE"/>
    <property type="match status" value="1"/>
</dbReference>
<dbReference type="Gene3D" id="1.10.340.30">
    <property type="entry name" value="Hypothetical protein, domain 2"/>
    <property type="match status" value="1"/>
</dbReference>
<name>A0A5P9QET9_9MICO</name>
<dbReference type="EMBL" id="CP045529">
    <property type="protein sequence ID" value="QFU99998.1"/>
    <property type="molecule type" value="Genomic_DNA"/>
</dbReference>
<evidence type="ECO:0000256" key="1">
    <source>
        <dbReference type="ARBA" id="ARBA00022763"/>
    </source>
</evidence>